<organism evidence="9 10">
    <name type="scientific">Sphingomonas guangdongensis</name>
    <dbReference type="NCBI Taxonomy" id="1141890"/>
    <lineage>
        <taxon>Bacteria</taxon>
        <taxon>Pseudomonadati</taxon>
        <taxon>Pseudomonadota</taxon>
        <taxon>Alphaproteobacteria</taxon>
        <taxon>Sphingomonadales</taxon>
        <taxon>Sphingomonadaceae</taxon>
        <taxon>Sphingomonas</taxon>
    </lineage>
</organism>
<evidence type="ECO:0000256" key="2">
    <source>
        <dbReference type="ARBA" id="ARBA00007935"/>
    </source>
</evidence>
<name>A0A285QYB5_9SPHN</name>
<gene>
    <name evidence="9" type="ORF">SAMN06297144_1650</name>
</gene>
<evidence type="ECO:0000256" key="7">
    <source>
        <dbReference type="ARBA" id="ARBA00023136"/>
    </source>
</evidence>
<evidence type="ECO:0000313" key="9">
    <source>
        <dbReference type="EMBL" id="SOB86544.1"/>
    </source>
</evidence>
<feature type="transmembrane region" description="Helical" evidence="8">
    <location>
        <begin position="105"/>
        <end position="127"/>
    </location>
</feature>
<evidence type="ECO:0000256" key="1">
    <source>
        <dbReference type="ARBA" id="ARBA00004651"/>
    </source>
</evidence>
<dbReference type="Gene3D" id="1.10.3470.10">
    <property type="entry name" value="ABC transporter involved in vitamin B12 uptake, BtuC"/>
    <property type="match status" value="1"/>
</dbReference>
<dbReference type="AlphaFoldDB" id="A0A285QYB5"/>
<evidence type="ECO:0000256" key="4">
    <source>
        <dbReference type="ARBA" id="ARBA00022475"/>
    </source>
</evidence>
<keyword evidence="6 8" id="KW-1133">Transmembrane helix</keyword>
<evidence type="ECO:0000256" key="5">
    <source>
        <dbReference type="ARBA" id="ARBA00022692"/>
    </source>
</evidence>
<evidence type="ECO:0000313" key="10">
    <source>
        <dbReference type="Proteomes" id="UP000219494"/>
    </source>
</evidence>
<comment type="similarity">
    <text evidence="2">Belongs to the binding-protein-dependent transport system permease family. FecCD subfamily.</text>
</comment>
<dbReference type="EMBL" id="OBMI01000002">
    <property type="protein sequence ID" value="SOB86544.1"/>
    <property type="molecule type" value="Genomic_DNA"/>
</dbReference>
<evidence type="ECO:0000256" key="6">
    <source>
        <dbReference type="ARBA" id="ARBA00022989"/>
    </source>
</evidence>
<keyword evidence="5 8" id="KW-0812">Transmembrane</keyword>
<sequence length="322" mass="32074">MSPLRLHVALAMLVVLLFAASLTIGKASVPLDAWWSADPRFAIIAELRLPRAALATLLGASLGLSGAVLQGWLRNPLADPGVLGVSSAAALGAVAAIVLGQAGGWGIFAAAMACAAGGLALLAALTWRAETPAAFVLAGTVLASLAAALTAFLISLAPDPYAVAAAIDWLMGALTDRGVEDLMQAAPFMVAGCALLLLTGRSLDALTLGTDAARSLGISLSRLQLLVIAGAGLCVGAGVAVTGVVGFVGLVVPHLLRPVIGARPSALLVPSALGGAALVLAADALCRLAPGAGEVRLGVAMALIGAPFFLALLLGERGRSWR</sequence>
<dbReference type="Pfam" id="PF01032">
    <property type="entry name" value="FecCD"/>
    <property type="match status" value="1"/>
</dbReference>
<comment type="subcellular location">
    <subcellularLocation>
        <location evidence="1">Cell membrane</location>
        <topology evidence="1">Multi-pass membrane protein</topology>
    </subcellularLocation>
</comment>
<feature type="transmembrane region" description="Helical" evidence="8">
    <location>
        <begin position="134"/>
        <end position="155"/>
    </location>
</feature>
<feature type="transmembrane region" description="Helical" evidence="8">
    <location>
        <begin position="81"/>
        <end position="99"/>
    </location>
</feature>
<keyword evidence="7 8" id="KW-0472">Membrane</keyword>
<protein>
    <submittedName>
        <fullName evidence="9">Iron complex transport system permease protein</fullName>
    </submittedName>
</protein>
<dbReference type="GO" id="GO:0022857">
    <property type="term" value="F:transmembrane transporter activity"/>
    <property type="evidence" value="ECO:0007669"/>
    <property type="project" value="InterPro"/>
</dbReference>
<reference evidence="9 10" key="1">
    <citation type="submission" date="2017-07" db="EMBL/GenBank/DDBJ databases">
        <authorList>
            <person name="Sun Z.S."/>
            <person name="Albrecht U."/>
            <person name="Echele G."/>
            <person name="Lee C.C."/>
        </authorList>
    </citation>
    <scope>NUCLEOTIDE SEQUENCE [LARGE SCALE GENOMIC DNA]</scope>
    <source>
        <strain evidence="9 10">CGMCC 1.12672</strain>
    </source>
</reference>
<dbReference type="SUPFAM" id="SSF81345">
    <property type="entry name" value="ABC transporter involved in vitamin B12 uptake, BtuC"/>
    <property type="match status" value="1"/>
</dbReference>
<accession>A0A285QYB5</accession>
<proteinExistence type="inferred from homology"/>
<dbReference type="PANTHER" id="PTHR30472">
    <property type="entry name" value="FERRIC ENTEROBACTIN TRANSPORT SYSTEM PERMEASE PROTEIN"/>
    <property type="match status" value="1"/>
</dbReference>
<feature type="transmembrane region" description="Helical" evidence="8">
    <location>
        <begin position="223"/>
        <end position="252"/>
    </location>
</feature>
<feature type="transmembrane region" description="Helical" evidence="8">
    <location>
        <begin position="49"/>
        <end position="69"/>
    </location>
</feature>
<dbReference type="Proteomes" id="UP000219494">
    <property type="component" value="Unassembled WGS sequence"/>
</dbReference>
<keyword evidence="4" id="KW-1003">Cell membrane</keyword>
<dbReference type="PANTHER" id="PTHR30472:SF25">
    <property type="entry name" value="ABC TRANSPORTER PERMEASE PROTEIN MJ0876-RELATED"/>
    <property type="match status" value="1"/>
</dbReference>
<evidence type="ECO:0000256" key="8">
    <source>
        <dbReference type="SAM" id="Phobius"/>
    </source>
</evidence>
<keyword evidence="10" id="KW-1185">Reference proteome</keyword>
<dbReference type="InterPro" id="IPR000522">
    <property type="entry name" value="ABC_transptr_permease_BtuC"/>
</dbReference>
<evidence type="ECO:0000256" key="3">
    <source>
        <dbReference type="ARBA" id="ARBA00022448"/>
    </source>
</evidence>
<dbReference type="InterPro" id="IPR037294">
    <property type="entry name" value="ABC_BtuC-like"/>
</dbReference>
<feature type="transmembrane region" description="Helical" evidence="8">
    <location>
        <begin position="297"/>
        <end position="315"/>
    </location>
</feature>
<feature type="transmembrane region" description="Helical" evidence="8">
    <location>
        <begin position="264"/>
        <end position="285"/>
    </location>
</feature>
<dbReference type="GO" id="GO:0005886">
    <property type="term" value="C:plasma membrane"/>
    <property type="evidence" value="ECO:0007669"/>
    <property type="project" value="UniProtKB-SubCell"/>
</dbReference>
<keyword evidence="3" id="KW-0813">Transport</keyword>